<keyword evidence="4 7" id="KW-0812">Transmembrane</keyword>
<evidence type="ECO:0000256" key="7">
    <source>
        <dbReference type="RuleBase" id="RU003942"/>
    </source>
</evidence>
<dbReference type="AlphaFoldDB" id="A0A239U186"/>
<dbReference type="eggNOG" id="COG2076">
    <property type="taxonomic scope" value="Bacteria"/>
</dbReference>
<keyword evidence="2" id="KW-0813">Transport</keyword>
<dbReference type="OrthoDB" id="21828at2"/>
<evidence type="ECO:0000256" key="3">
    <source>
        <dbReference type="ARBA" id="ARBA00022475"/>
    </source>
</evidence>
<dbReference type="InterPro" id="IPR037185">
    <property type="entry name" value="EmrE-like"/>
</dbReference>
<feature type="transmembrane region" description="Helical" evidence="8">
    <location>
        <begin position="90"/>
        <end position="109"/>
    </location>
</feature>
<dbReference type="GeneID" id="78507653"/>
<dbReference type="InterPro" id="IPR045324">
    <property type="entry name" value="Small_multidrug_res"/>
</dbReference>
<keyword evidence="10" id="KW-1185">Reference proteome</keyword>
<dbReference type="PANTHER" id="PTHR30561:SF0">
    <property type="entry name" value="GUANIDINIUM EXPORTER"/>
    <property type="match status" value="1"/>
</dbReference>
<dbReference type="RefSeq" id="WP_027890535.1">
    <property type="nucleotide sequence ID" value="NZ_CASFMS010000001.1"/>
</dbReference>
<evidence type="ECO:0000256" key="8">
    <source>
        <dbReference type="SAM" id="Phobius"/>
    </source>
</evidence>
<sequence length="110" mass="12102">MDWIFVIVAGLLEVLSINYMNKWQLIKKFGLKKSSVLIVKMCLAFGGSLVLLNLALDTLPMSITYAVWSGIGSVGGVAVSIIKYGESANWRRLFCIFLILFSVVGLKLVS</sequence>
<dbReference type="Pfam" id="PF00893">
    <property type="entry name" value="Multi_Drug_Res"/>
    <property type="match status" value="1"/>
</dbReference>
<dbReference type="GO" id="GO:0005886">
    <property type="term" value="C:plasma membrane"/>
    <property type="evidence" value="ECO:0007669"/>
    <property type="project" value="UniProtKB-SubCell"/>
</dbReference>
<evidence type="ECO:0000256" key="4">
    <source>
        <dbReference type="ARBA" id="ARBA00022692"/>
    </source>
</evidence>
<accession>A0A239U186</accession>
<keyword evidence="5 8" id="KW-1133">Transmembrane helix</keyword>
<dbReference type="Gene3D" id="1.10.3730.20">
    <property type="match status" value="1"/>
</dbReference>
<keyword evidence="3" id="KW-1003">Cell membrane</keyword>
<evidence type="ECO:0000256" key="1">
    <source>
        <dbReference type="ARBA" id="ARBA00004651"/>
    </source>
</evidence>
<name>A0A239U186_9FIRM</name>
<evidence type="ECO:0000313" key="10">
    <source>
        <dbReference type="Proteomes" id="UP000215383"/>
    </source>
</evidence>
<evidence type="ECO:0000256" key="6">
    <source>
        <dbReference type="ARBA" id="ARBA00023136"/>
    </source>
</evidence>
<organism evidence="9 10">
    <name type="scientific">Megamonas hypermegale</name>
    <dbReference type="NCBI Taxonomy" id="158847"/>
    <lineage>
        <taxon>Bacteria</taxon>
        <taxon>Bacillati</taxon>
        <taxon>Bacillota</taxon>
        <taxon>Negativicutes</taxon>
        <taxon>Selenomonadales</taxon>
        <taxon>Selenomonadaceae</taxon>
        <taxon>Megamonas</taxon>
    </lineage>
</organism>
<dbReference type="SUPFAM" id="SSF103481">
    <property type="entry name" value="Multidrug resistance efflux transporter EmrE"/>
    <property type="match status" value="1"/>
</dbReference>
<evidence type="ECO:0000256" key="2">
    <source>
        <dbReference type="ARBA" id="ARBA00022448"/>
    </source>
</evidence>
<comment type="subcellular location">
    <subcellularLocation>
        <location evidence="1 7">Cell membrane</location>
        <topology evidence="1 7">Multi-pass membrane protein</topology>
    </subcellularLocation>
</comment>
<proteinExistence type="inferred from homology"/>
<keyword evidence="6 8" id="KW-0472">Membrane</keyword>
<feature type="transmembrane region" description="Helical" evidence="8">
    <location>
        <begin position="63"/>
        <end position="84"/>
    </location>
</feature>
<feature type="transmembrane region" description="Helical" evidence="8">
    <location>
        <begin position="35"/>
        <end position="56"/>
    </location>
</feature>
<comment type="similarity">
    <text evidence="7">Belongs to the drug/metabolite transporter (DMT) superfamily. Small multidrug resistance (SMR) (TC 2.A.7.1) family.</text>
</comment>
<gene>
    <name evidence="9" type="primary">ykkD_1</name>
    <name evidence="9" type="ORF">SAMEA4364220_01660</name>
</gene>
<dbReference type="EMBL" id="LT906446">
    <property type="protein sequence ID" value="SNV02733.1"/>
    <property type="molecule type" value="Genomic_DNA"/>
</dbReference>
<evidence type="ECO:0000313" key="9">
    <source>
        <dbReference type="EMBL" id="SNV02733.1"/>
    </source>
</evidence>
<evidence type="ECO:0000256" key="5">
    <source>
        <dbReference type="ARBA" id="ARBA00022989"/>
    </source>
</evidence>
<dbReference type="Proteomes" id="UP000215383">
    <property type="component" value="Chromosome 1"/>
</dbReference>
<protein>
    <submittedName>
        <fullName evidence="9">Multidrug resistance protein ykkD</fullName>
    </submittedName>
</protein>
<dbReference type="InterPro" id="IPR000390">
    <property type="entry name" value="Small_drug/metabolite_transptr"/>
</dbReference>
<reference evidence="9 10" key="1">
    <citation type="submission" date="2017-06" db="EMBL/GenBank/DDBJ databases">
        <authorList>
            <consortium name="Pathogen Informatics"/>
        </authorList>
    </citation>
    <scope>NUCLEOTIDE SEQUENCE [LARGE SCALE GENOMIC DNA]</scope>
    <source>
        <strain evidence="9 10">NCTC10570</strain>
    </source>
</reference>
<dbReference type="PANTHER" id="PTHR30561">
    <property type="entry name" value="SMR FAMILY PROTON-DEPENDENT DRUG EFFLUX TRANSPORTER SUGE"/>
    <property type="match status" value="1"/>
</dbReference>
<dbReference type="GO" id="GO:0022857">
    <property type="term" value="F:transmembrane transporter activity"/>
    <property type="evidence" value="ECO:0007669"/>
    <property type="project" value="InterPro"/>
</dbReference>